<evidence type="ECO:0000313" key="5">
    <source>
        <dbReference type="EMBL" id="BDI28473.1"/>
    </source>
</evidence>
<comment type="similarity">
    <text evidence="1 4">Belongs to the glycosyl hydrolase 35 family.</text>
</comment>
<dbReference type="InterPro" id="IPR017853">
    <property type="entry name" value="GH"/>
</dbReference>
<dbReference type="PANTHER" id="PTHR23421">
    <property type="entry name" value="BETA-GALACTOSIDASE RELATED"/>
    <property type="match status" value="1"/>
</dbReference>
<keyword evidence="3" id="KW-0326">Glycosidase</keyword>
<keyword evidence="2" id="KW-0378">Hydrolase</keyword>
<evidence type="ECO:0000256" key="4">
    <source>
        <dbReference type="RuleBase" id="RU003679"/>
    </source>
</evidence>
<accession>A0A402D375</accession>
<dbReference type="InterPro" id="IPR001944">
    <property type="entry name" value="Glycoside_Hdrlase_35"/>
</dbReference>
<protein>
    <submittedName>
        <fullName evidence="5">Beta-galactosidase</fullName>
    </submittedName>
</protein>
<reference evidence="5 6" key="1">
    <citation type="journal article" date="2019" name="Int. J. Syst. Evol. Microbiol.">
        <title>Capsulimonas corticalis gen. nov., sp. nov., an aerobic capsulated bacterium, of a novel bacterial order, Capsulimonadales ord. nov., of the class Armatimonadia of the phylum Armatimonadetes.</title>
        <authorList>
            <person name="Li J."/>
            <person name="Kudo C."/>
            <person name="Tonouchi A."/>
        </authorList>
    </citation>
    <scope>NUCLEOTIDE SEQUENCE [LARGE SCALE GENOMIC DNA]</scope>
    <source>
        <strain evidence="5 6">AX-7</strain>
    </source>
</reference>
<dbReference type="PRINTS" id="PR00742">
    <property type="entry name" value="GLHYDRLASE35"/>
</dbReference>
<dbReference type="Pfam" id="PF01301">
    <property type="entry name" value="Glyco_hydro_35"/>
    <property type="match status" value="1"/>
</dbReference>
<dbReference type="InterPro" id="IPR031330">
    <property type="entry name" value="Gly_Hdrlase_35_cat"/>
</dbReference>
<dbReference type="KEGG" id="ccot:CCAX7_005240"/>
<dbReference type="GO" id="GO:0004553">
    <property type="term" value="F:hydrolase activity, hydrolyzing O-glycosyl compounds"/>
    <property type="evidence" value="ECO:0007669"/>
    <property type="project" value="InterPro"/>
</dbReference>
<evidence type="ECO:0000313" key="6">
    <source>
        <dbReference type="Proteomes" id="UP000287394"/>
    </source>
</evidence>
<proteinExistence type="inferred from homology"/>
<dbReference type="Proteomes" id="UP000287394">
    <property type="component" value="Chromosome"/>
</dbReference>
<dbReference type="SUPFAM" id="SSF49785">
    <property type="entry name" value="Galactose-binding domain-like"/>
    <property type="match status" value="2"/>
</dbReference>
<dbReference type="InterPro" id="IPR008979">
    <property type="entry name" value="Galactose-bd-like_sf"/>
</dbReference>
<evidence type="ECO:0000256" key="3">
    <source>
        <dbReference type="ARBA" id="ARBA00023295"/>
    </source>
</evidence>
<dbReference type="InterPro" id="IPR048913">
    <property type="entry name" value="BetaGal_gal-bd"/>
</dbReference>
<dbReference type="Gene3D" id="3.20.20.80">
    <property type="entry name" value="Glycosidases"/>
    <property type="match status" value="1"/>
</dbReference>
<gene>
    <name evidence="5" type="ORF">CCAX7_005240</name>
</gene>
<dbReference type="Pfam" id="PF21467">
    <property type="entry name" value="BetaGal_gal-bd"/>
    <property type="match status" value="1"/>
</dbReference>
<dbReference type="RefSeq" id="WP_119323938.1">
    <property type="nucleotide sequence ID" value="NZ_AP025739.1"/>
</dbReference>
<organism evidence="5 6">
    <name type="scientific">Capsulimonas corticalis</name>
    <dbReference type="NCBI Taxonomy" id="2219043"/>
    <lineage>
        <taxon>Bacteria</taxon>
        <taxon>Bacillati</taxon>
        <taxon>Armatimonadota</taxon>
        <taxon>Armatimonadia</taxon>
        <taxon>Capsulimonadales</taxon>
        <taxon>Capsulimonadaceae</taxon>
        <taxon>Capsulimonas</taxon>
    </lineage>
</organism>
<dbReference type="Gene3D" id="2.60.120.260">
    <property type="entry name" value="Galactose-binding domain-like"/>
    <property type="match status" value="2"/>
</dbReference>
<dbReference type="SUPFAM" id="SSF51445">
    <property type="entry name" value="(Trans)glycosidases"/>
    <property type="match status" value="1"/>
</dbReference>
<dbReference type="OrthoDB" id="703126at2"/>
<sequence>MNIKTLGLAACALLSGAALFPTLAHANDGIFPSATKAKQAIDFDGRGFLINGKRTFIASAGMEYARVPRALWRDRLLRFKRAGMNCVEVYNFWDFHEPQEGKFNFSGDADLDAFFKLVHSLGMYAIARVGPYYCAEWDNGGYPVWLRNKPGVRVREDSPEFEKYVDRYFDKLIPIVAANQINRGGCVVLVQLENEHPQGWGTEMPNAYFRHLQSKALALGLEVPYFFSGLHHGSDPAGDVGHSWDSVGRTNPWMTTEFWSIWYDRYGQSLDAANEYDRRTMKILAYGGNGYNYYMMHGGTNFAYWNNDEDAASYDYGAAVGQGGDLRSIYYRNKRAAWFARSFQSILEDSTNADADFSAAASDPAVKVTARRSPAGTLVFLDNPGKSPVQTSVGGPNGSAEMGIGSVTLEPGEIAGFVRDYQIAPGVTITRTSSRIMGIFDQDGVTTMVIHGEPGSMGQVLMKTNSQAAIAAGASDFKSSGNTLTLDAKFPQSGVDEYTFAAGATHVRILAVGTARADRTWFVEAGGKNYIVSGPEYISDAAIQNGRLRLTYEKPWIPIPEAEPSLETVIYSSGDAPQRFPANDYQAKRKTTLEVSQWETKSGSDEAAVNYDDHGWLASAAPSQMGADNDITADAWYRSAIPVPKTGDYTIKIDSAQDRWLPFVDGAPAGPKFVHGNSVNVHLTAGTHAFAAFTAHDGRQKMPGYVGLIESSAPKGLFGAASLTQQAGEDIALTPWRVLKSDDHTAPPASDAAGWSAYAIGQDPFGGQSGFVWLQTTLPDTAPNLKSHSVLFPTVDDNATVFLNGQKLTTHEGWNEQFNVSLDSAWRAGGPNILSVLVENTAGAGGMSAAPSLSSVIFSQPITGWKLRGGPGDPFDAKGWTAFQKAEANGPRFYRAKISAPGGVAPGQVWRVLTHGLSHGSVWVNGQNLGRYPEKIPIEGMYIPPVWLKPGDNSLVIYDESGNAPDQVEVQVEAAASRDLLTIEAKG</sequence>
<evidence type="ECO:0000256" key="1">
    <source>
        <dbReference type="ARBA" id="ARBA00009809"/>
    </source>
</evidence>
<evidence type="ECO:0000256" key="2">
    <source>
        <dbReference type="ARBA" id="ARBA00022801"/>
    </source>
</evidence>
<dbReference type="AlphaFoldDB" id="A0A402D375"/>
<keyword evidence="6" id="KW-1185">Reference proteome</keyword>
<name>A0A402D375_9BACT</name>
<dbReference type="EMBL" id="AP025739">
    <property type="protein sequence ID" value="BDI28473.1"/>
    <property type="molecule type" value="Genomic_DNA"/>
</dbReference>
<dbReference type="GO" id="GO:0005975">
    <property type="term" value="P:carbohydrate metabolic process"/>
    <property type="evidence" value="ECO:0007669"/>
    <property type="project" value="InterPro"/>
</dbReference>